<dbReference type="PANTHER" id="PTHR10000">
    <property type="entry name" value="PHOSPHOSERINE PHOSPHATASE"/>
    <property type="match status" value="1"/>
</dbReference>
<dbReference type="RefSeq" id="WP_117152750.1">
    <property type="nucleotide sequence ID" value="NZ_BMLG01000001.1"/>
</dbReference>
<dbReference type="Pfam" id="PF08282">
    <property type="entry name" value="Hydrolase_3"/>
    <property type="match status" value="1"/>
</dbReference>
<sequence length="283" mass="30912">MKLIATDLDGTLLNENGEISIENATAIKKAIDAGIQVVVATGRSYSAANKPLQQVGLNCPIICLNGANVYTENGERLSNIPLSKSISKKILHQCQVNNTYFELYTNQGIYSPDRAKFMDVLLNIMLSANPDITREEVEERAALRFQEEEFKITDDFEGLLADENIEVFKALAFCLEADTLEKVKTPFTDADNVVITSSGFDNLEFNHPEAQKGIALSIFAAEKGIALKDTMALGDNYNDLSMLKIVGRGVAMGNAEEGIKATCDYHTVTNNEHGVAKAIEAIL</sequence>
<reference evidence="1" key="2">
    <citation type="submission" date="2020-09" db="EMBL/GenBank/DDBJ databases">
        <authorList>
            <person name="Sun Q."/>
            <person name="Zhou Y."/>
        </authorList>
    </citation>
    <scope>NUCLEOTIDE SEQUENCE</scope>
    <source>
        <strain evidence="1">CGMCC 1.6333</strain>
    </source>
</reference>
<dbReference type="PANTHER" id="PTHR10000:SF55">
    <property type="entry name" value="5-AMINO-6-(5-PHOSPHO-D-RIBITYLAMINO)URACIL PHOSPHATASE YCSE"/>
    <property type="match status" value="1"/>
</dbReference>
<protein>
    <submittedName>
        <fullName evidence="1">Haloacid dehalogenase</fullName>
    </submittedName>
</protein>
<dbReference type="CDD" id="cd07516">
    <property type="entry name" value="HAD_Pase"/>
    <property type="match status" value="1"/>
</dbReference>
<comment type="caution">
    <text evidence="1">The sequence shown here is derived from an EMBL/GenBank/DDBJ whole genome shotgun (WGS) entry which is preliminary data.</text>
</comment>
<accession>A0A917TDG1</accession>
<reference evidence="1" key="1">
    <citation type="journal article" date="2014" name="Int. J. Syst. Evol. Microbiol.">
        <title>Complete genome sequence of Corynebacterium casei LMG S-19264T (=DSM 44701T), isolated from a smear-ripened cheese.</title>
        <authorList>
            <consortium name="US DOE Joint Genome Institute (JGI-PGF)"/>
            <person name="Walter F."/>
            <person name="Albersmeier A."/>
            <person name="Kalinowski J."/>
            <person name="Ruckert C."/>
        </authorList>
    </citation>
    <scope>NUCLEOTIDE SEQUENCE</scope>
    <source>
        <strain evidence="1">CGMCC 1.6333</strain>
    </source>
</reference>
<dbReference type="SFLD" id="SFLDS00003">
    <property type="entry name" value="Haloacid_Dehalogenase"/>
    <property type="match status" value="1"/>
</dbReference>
<dbReference type="EMBL" id="BMLG01000001">
    <property type="protein sequence ID" value="GGM19452.1"/>
    <property type="molecule type" value="Genomic_DNA"/>
</dbReference>
<gene>
    <name evidence="1" type="ORF">GCM10011351_01620</name>
</gene>
<dbReference type="NCBIfam" id="TIGR01484">
    <property type="entry name" value="HAD-SF-IIB"/>
    <property type="match status" value="1"/>
</dbReference>
<proteinExistence type="predicted"/>
<dbReference type="NCBIfam" id="TIGR00099">
    <property type="entry name" value="Cof-subfamily"/>
    <property type="match status" value="1"/>
</dbReference>
<name>A0A917TDG1_9BACI</name>
<evidence type="ECO:0000313" key="2">
    <source>
        <dbReference type="Proteomes" id="UP000618460"/>
    </source>
</evidence>
<dbReference type="GO" id="GO:0016791">
    <property type="term" value="F:phosphatase activity"/>
    <property type="evidence" value="ECO:0007669"/>
    <property type="project" value="UniProtKB-ARBA"/>
</dbReference>
<dbReference type="GO" id="GO:0005829">
    <property type="term" value="C:cytosol"/>
    <property type="evidence" value="ECO:0007669"/>
    <property type="project" value="TreeGrafter"/>
</dbReference>
<dbReference type="InterPro" id="IPR006379">
    <property type="entry name" value="HAD-SF_hydro_IIB"/>
</dbReference>
<dbReference type="PROSITE" id="PS01229">
    <property type="entry name" value="COF_2"/>
    <property type="match status" value="1"/>
</dbReference>
<dbReference type="AlphaFoldDB" id="A0A917TDG1"/>
<dbReference type="GO" id="GO:0000287">
    <property type="term" value="F:magnesium ion binding"/>
    <property type="evidence" value="ECO:0007669"/>
    <property type="project" value="TreeGrafter"/>
</dbReference>
<dbReference type="InterPro" id="IPR000150">
    <property type="entry name" value="Cof"/>
</dbReference>
<dbReference type="Proteomes" id="UP000618460">
    <property type="component" value="Unassembled WGS sequence"/>
</dbReference>
<dbReference type="Gene3D" id="3.40.50.1000">
    <property type="entry name" value="HAD superfamily/HAD-like"/>
    <property type="match status" value="1"/>
</dbReference>
<dbReference type="SFLD" id="SFLDG01140">
    <property type="entry name" value="C2.B:_Phosphomannomutase_and_P"/>
    <property type="match status" value="1"/>
</dbReference>
<dbReference type="OrthoDB" id="9806027at2"/>
<keyword evidence="2" id="KW-1185">Reference proteome</keyword>
<dbReference type="SFLD" id="SFLDG01144">
    <property type="entry name" value="C2.B.4:_PGP_Like"/>
    <property type="match status" value="1"/>
</dbReference>
<dbReference type="SUPFAM" id="SSF56784">
    <property type="entry name" value="HAD-like"/>
    <property type="match status" value="1"/>
</dbReference>
<organism evidence="1 2">
    <name type="scientific">Paraliobacillus quinghaiensis</name>
    <dbReference type="NCBI Taxonomy" id="470815"/>
    <lineage>
        <taxon>Bacteria</taxon>
        <taxon>Bacillati</taxon>
        <taxon>Bacillota</taxon>
        <taxon>Bacilli</taxon>
        <taxon>Bacillales</taxon>
        <taxon>Bacillaceae</taxon>
        <taxon>Paraliobacillus</taxon>
    </lineage>
</organism>
<dbReference type="InterPro" id="IPR036412">
    <property type="entry name" value="HAD-like_sf"/>
</dbReference>
<dbReference type="InterPro" id="IPR023214">
    <property type="entry name" value="HAD_sf"/>
</dbReference>
<dbReference type="Gene3D" id="3.30.1240.10">
    <property type="match status" value="1"/>
</dbReference>
<evidence type="ECO:0000313" key="1">
    <source>
        <dbReference type="EMBL" id="GGM19452.1"/>
    </source>
</evidence>
<dbReference type="PROSITE" id="PS01228">
    <property type="entry name" value="COF_1"/>
    <property type="match status" value="1"/>
</dbReference>